<keyword evidence="1" id="KW-0472">Membrane</keyword>
<comment type="caution">
    <text evidence="2">The sequence shown here is derived from an EMBL/GenBank/DDBJ whole genome shotgun (WGS) entry which is preliminary data.</text>
</comment>
<dbReference type="AlphaFoldDB" id="A0ABD5LQJ2"/>
<accession>A0ABD5LQJ2</accession>
<dbReference type="EMBL" id="JADQCH020000001">
    <property type="protein sequence ID" value="MEY2343522.1"/>
    <property type="molecule type" value="Genomic_DNA"/>
</dbReference>
<feature type="transmembrane region" description="Helical" evidence="1">
    <location>
        <begin position="21"/>
        <end position="54"/>
    </location>
</feature>
<gene>
    <name evidence="2" type="ORF">I3679_001175</name>
</gene>
<evidence type="ECO:0000313" key="2">
    <source>
        <dbReference type="EMBL" id="MEY2343522.1"/>
    </source>
</evidence>
<keyword evidence="1" id="KW-0812">Transmembrane</keyword>
<reference evidence="2" key="1">
    <citation type="submission" date="2021-05" db="EMBL/GenBank/DDBJ databases">
        <title>First report of NDM-5 and VEB-6 producing Proteus mirabilis isolated from blood of a sepsis patient in Kolkata, India.</title>
        <authorList>
            <person name="Halder G."/>
            <person name="Chaudhuri B."/>
            <person name="Dutta S."/>
        </authorList>
    </citation>
    <scope>NUCLEOTIDE SEQUENCE [LARGE SCALE GENOMIC DNA]</scope>
    <source>
        <strain evidence="2">7049</strain>
    </source>
</reference>
<proteinExistence type="predicted"/>
<protein>
    <submittedName>
        <fullName evidence="2">Uncharacterized protein</fullName>
    </submittedName>
</protein>
<evidence type="ECO:0000256" key="1">
    <source>
        <dbReference type="SAM" id="Phobius"/>
    </source>
</evidence>
<sequence length="59" mass="6457">MKDLHIFNPLIRMMISITRGNVIIVCIVTALVAAVVHLDGSGAATFLIIIPAFYRYIAV</sequence>
<organism evidence="2">
    <name type="scientific">Proteus mirabilis</name>
    <dbReference type="NCBI Taxonomy" id="584"/>
    <lineage>
        <taxon>Bacteria</taxon>
        <taxon>Pseudomonadati</taxon>
        <taxon>Pseudomonadota</taxon>
        <taxon>Gammaproteobacteria</taxon>
        <taxon>Enterobacterales</taxon>
        <taxon>Morganellaceae</taxon>
        <taxon>Proteus</taxon>
    </lineage>
</organism>
<keyword evidence="1" id="KW-1133">Transmembrane helix</keyword>
<name>A0ABD5LQJ2_PROMI</name>